<dbReference type="InterPro" id="IPR011146">
    <property type="entry name" value="HIT-like"/>
</dbReference>
<dbReference type="SUPFAM" id="SSF54197">
    <property type="entry name" value="HIT-like"/>
    <property type="match status" value="1"/>
</dbReference>
<dbReference type="PRINTS" id="PR00332">
    <property type="entry name" value="HISTRIAD"/>
</dbReference>
<evidence type="ECO:0000256" key="2">
    <source>
        <dbReference type="PIRSR" id="PIRSR601310-3"/>
    </source>
</evidence>
<dbReference type="PANTHER" id="PTHR23089">
    <property type="entry name" value="HISTIDINE TRIAD HIT PROTEIN"/>
    <property type="match status" value="1"/>
</dbReference>
<dbReference type="EMBL" id="CP086239">
    <property type="protein sequence ID" value="WAG60973.1"/>
    <property type="molecule type" value="Genomic_DNA"/>
</dbReference>
<feature type="active site" description="Tele-AMP-histidine intermediate" evidence="1">
    <location>
        <position position="102"/>
    </location>
</feature>
<feature type="domain" description="HIT" evidence="4">
    <location>
        <begin position="7"/>
        <end position="116"/>
    </location>
</feature>
<dbReference type="InterPro" id="IPR019808">
    <property type="entry name" value="Histidine_triad_CS"/>
</dbReference>
<protein>
    <submittedName>
        <fullName evidence="5">Histidine triad nucleotide-binding protein</fullName>
    </submittedName>
</protein>
<dbReference type="Gene3D" id="3.30.428.10">
    <property type="entry name" value="HIT-like"/>
    <property type="match status" value="1"/>
</dbReference>
<proteinExistence type="predicted"/>
<dbReference type="Proteomes" id="UP001164733">
    <property type="component" value="Chromosome"/>
</dbReference>
<dbReference type="PROSITE" id="PS51084">
    <property type="entry name" value="HIT_2"/>
    <property type="match status" value="1"/>
</dbReference>
<dbReference type="CDD" id="cd01276">
    <property type="entry name" value="PKCI_related"/>
    <property type="match status" value="1"/>
</dbReference>
<sequence>MEKEDCLFCKIIKKQIPSEMLYEDDKVIVIKDISPQAPIHVIIIPKQHIDNLNCLTKDQSEIIGHIFMVATKVVQTLGIAKSGYRIVSNCGEQGGQTVQHIHFHLLGGRLLEWPPG</sequence>
<dbReference type="PROSITE" id="PS00892">
    <property type="entry name" value="HIT_1"/>
    <property type="match status" value="1"/>
</dbReference>
<evidence type="ECO:0000259" key="4">
    <source>
        <dbReference type="PROSITE" id="PS51084"/>
    </source>
</evidence>
<gene>
    <name evidence="5" type="ORF">LL038_01605</name>
</gene>
<dbReference type="AlphaFoldDB" id="A0AA47EIR6"/>
<reference evidence="5" key="1">
    <citation type="submission" date="2021-11" db="EMBL/GenBank/DDBJ databases">
        <title>Clostridia strains as spoilage organisms.</title>
        <authorList>
            <person name="Wambui J."/>
            <person name="Stevens M.J.A."/>
            <person name="Stephan R."/>
        </authorList>
    </citation>
    <scope>NUCLEOTIDE SEQUENCE</scope>
    <source>
        <strain evidence="5">CF009</strain>
    </source>
</reference>
<name>A0AA47EIR6_9CLOT</name>
<feature type="short sequence motif" description="Histidine triad motif" evidence="2 3">
    <location>
        <begin position="100"/>
        <end position="104"/>
    </location>
</feature>
<dbReference type="GO" id="GO:0003824">
    <property type="term" value="F:catalytic activity"/>
    <property type="evidence" value="ECO:0007669"/>
    <property type="project" value="InterPro"/>
</dbReference>
<accession>A0AA47EIR6</accession>
<evidence type="ECO:0000313" key="6">
    <source>
        <dbReference type="Proteomes" id="UP001164733"/>
    </source>
</evidence>
<dbReference type="InterPro" id="IPR036265">
    <property type="entry name" value="HIT-like_sf"/>
</dbReference>
<evidence type="ECO:0000313" key="5">
    <source>
        <dbReference type="EMBL" id="WAG60973.1"/>
    </source>
</evidence>
<evidence type="ECO:0000256" key="3">
    <source>
        <dbReference type="PROSITE-ProRule" id="PRU00464"/>
    </source>
</evidence>
<dbReference type="Pfam" id="PF11969">
    <property type="entry name" value="DcpS_C"/>
    <property type="match status" value="1"/>
</dbReference>
<organism evidence="5 6">
    <name type="scientific">Clostridium estertheticum</name>
    <dbReference type="NCBI Taxonomy" id="238834"/>
    <lineage>
        <taxon>Bacteria</taxon>
        <taxon>Bacillati</taxon>
        <taxon>Bacillota</taxon>
        <taxon>Clostridia</taxon>
        <taxon>Eubacteriales</taxon>
        <taxon>Clostridiaceae</taxon>
        <taxon>Clostridium</taxon>
    </lineage>
</organism>
<dbReference type="InterPro" id="IPR001310">
    <property type="entry name" value="Histidine_triad_HIT"/>
</dbReference>
<evidence type="ECO:0000256" key="1">
    <source>
        <dbReference type="PIRSR" id="PIRSR601310-1"/>
    </source>
</evidence>